<evidence type="ECO:0000256" key="8">
    <source>
        <dbReference type="ARBA" id="ARBA00022989"/>
    </source>
</evidence>
<keyword evidence="6 10" id="KW-0812">Transmembrane</keyword>
<evidence type="ECO:0000313" key="12">
    <source>
        <dbReference type="EMBL" id="NDU98790.1"/>
    </source>
</evidence>
<dbReference type="NCBIfam" id="TIGR01352">
    <property type="entry name" value="tonB_Cterm"/>
    <property type="match status" value="1"/>
</dbReference>
<comment type="subcellular location">
    <subcellularLocation>
        <location evidence="1">Cell inner membrane</location>
        <topology evidence="1">Single-pass membrane protein</topology>
        <orientation evidence="1">Periplasmic side</orientation>
    </subcellularLocation>
</comment>
<dbReference type="GO" id="GO:0031992">
    <property type="term" value="F:energy transducer activity"/>
    <property type="evidence" value="ECO:0007669"/>
    <property type="project" value="TreeGrafter"/>
</dbReference>
<evidence type="ECO:0000256" key="4">
    <source>
        <dbReference type="ARBA" id="ARBA00022475"/>
    </source>
</evidence>
<dbReference type="InterPro" id="IPR006260">
    <property type="entry name" value="TonB/TolA_C"/>
</dbReference>
<dbReference type="InterPro" id="IPR037682">
    <property type="entry name" value="TonB_C"/>
</dbReference>
<evidence type="ECO:0000256" key="2">
    <source>
        <dbReference type="ARBA" id="ARBA00006555"/>
    </source>
</evidence>
<keyword evidence="3" id="KW-0813">Transport</keyword>
<keyword evidence="7" id="KW-0653">Protein transport</keyword>
<keyword evidence="13" id="KW-1185">Reference proteome</keyword>
<keyword evidence="5" id="KW-0997">Cell inner membrane</keyword>
<dbReference type="PROSITE" id="PS52015">
    <property type="entry name" value="TONB_CTD"/>
    <property type="match status" value="1"/>
</dbReference>
<dbReference type="PANTHER" id="PTHR33446">
    <property type="entry name" value="PROTEIN TONB-RELATED"/>
    <property type="match status" value="1"/>
</dbReference>
<dbReference type="InterPro" id="IPR008756">
    <property type="entry name" value="Peptidase_M56"/>
</dbReference>
<evidence type="ECO:0000256" key="10">
    <source>
        <dbReference type="SAM" id="Phobius"/>
    </source>
</evidence>
<evidence type="ECO:0000313" key="13">
    <source>
        <dbReference type="Proteomes" id="UP000474175"/>
    </source>
</evidence>
<feature type="transmembrane region" description="Helical" evidence="10">
    <location>
        <begin position="36"/>
        <end position="55"/>
    </location>
</feature>
<feature type="transmembrane region" description="Helical" evidence="10">
    <location>
        <begin position="6"/>
        <end position="24"/>
    </location>
</feature>
<organism evidence="12 13">
    <name type="scientific">Spirosoma terrae</name>
    <dbReference type="NCBI Taxonomy" id="1968276"/>
    <lineage>
        <taxon>Bacteria</taxon>
        <taxon>Pseudomonadati</taxon>
        <taxon>Bacteroidota</taxon>
        <taxon>Cytophagia</taxon>
        <taxon>Cytophagales</taxon>
        <taxon>Cytophagaceae</taxon>
        <taxon>Spirosoma</taxon>
    </lineage>
</organism>
<keyword evidence="4" id="KW-1003">Cell membrane</keyword>
<evidence type="ECO:0000256" key="1">
    <source>
        <dbReference type="ARBA" id="ARBA00004383"/>
    </source>
</evidence>
<evidence type="ECO:0000256" key="3">
    <source>
        <dbReference type="ARBA" id="ARBA00022448"/>
    </source>
</evidence>
<dbReference type="Proteomes" id="UP000474175">
    <property type="component" value="Unassembled WGS sequence"/>
</dbReference>
<evidence type="ECO:0000256" key="9">
    <source>
        <dbReference type="ARBA" id="ARBA00023136"/>
    </source>
</evidence>
<evidence type="ECO:0000259" key="11">
    <source>
        <dbReference type="PROSITE" id="PS52015"/>
    </source>
</evidence>
<name>A0A6L9LEL1_9BACT</name>
<comment type="similarity">
    <text evidence="2">Belongs to the TonB family.</text>
</comment>
<dbReference type="GO" id="GO:0015031">
    <property type="term" value="P:protein transport"/>
    <property type="evidence" value="ECO:0007669"/>
    <property type="project" value="UniProtKB-KW"/>
</dbReference>
<dbReference type="RefSeq" id="WP_163954921.1">
    <property type="nucleotide sequence ID" value="NZ_JAAFZH010000020.1"/>
</dbReference>
<dbReference type="Gene3D" id="3.30.1150.10">
    <property type="match status" value="1"/>
</dbReference>
<proteinExistence type="inferred from homology"/>
<dbReference type="Pfam" id="PF05569">
    <property type="entry name" value="Peptidase_M56"/>
    <property type="match status" value="1"/>
</dbReference>
<evidence type="ECO:0000256" key="5">
    <source>
        <dbReference type="ARBA" id="ARBA00022519"/>
    </source>
</evidence>
<dbReference type="Pfam" id="PF03544">
    <property type="entry name" value="TonB_C"/>
    <property type="match status" value="1"/>
</dbReference>
<dbReference type="SUPFAM" id="SSF74653">
    <property type="entry name" value="TolA/TonB C-terminal domain"/>
    <property type="match status" value="1"/>
</dbReference>
<dbReference type="GO" id="GO:0098797">
    <property type="term" value="C:plasma membrane protein complex"/>
    <property type="evidence" value="ECO:0007669"/>
    <property type="project" value="TreeGrafter"/>
</dbReference>
<feature type="transmembrane region" description="Helical" evidence="10">
    <location>
        <begin position="174"/>
        <end position="193"/>
    </location>
</feature>
<evidence type="ECO:0000256" key="7">
    <source>
        <dbReference type="ARBA" id="ARBA00022927"/>
    </source>
</evidence>
<evidence type="ECO:0000256" key="6">
    <source>
        <dbReference type="ARBA" id="ARBA00022692"/>
    </source>
</evidence>
<dbReference type="CDD" id="cd07341">
    <property type="entry name" value="M56_BlaR1_MecR1_like"/>
    <property type="match status" value="1"/>
</dbReference>
<gene>
    <name evidence="12" type="ORF">GK108_28155</name>
</gene>
<comment type="caution">
    <text evidence="12">The sequence shown here is derived from an EMBL/GenBank/DDBJ whole genome shotgun (WGS) entry which is preliminary data.</text>
</comment>
<reference evidence="12 13" key="1">
    <citation type="submission" date="2020-02" db="EMBL/GenBank/DDBJ databases">
        <title>Draft genome sequence of two Spirosoma agri KCTC 52727 and Spirosoma terrae KCTC 52035.</title>
        <authorList>
            <person name="Rojas J."/>
            <person name="Ambika Manirajan B."/>
            <person name="Suarez C."/>
            <person name="Ratering S."/>
            <person name="Schnell S."/>
        </authorList>
    </citation>
    <scope>NUCLEOTIDE SEQUENCE [LARGE SCALE GENOMIC DNA]</scope>
    <source>
        <strain evidence="12 13">KCTC 52035</strain>
    </source>
</reference>
<feature type="domain" description="TonB C-terminal" evidence="11">
    <location>
        <begin position="311"/>
        <end position="407"/>
    </location>
</feature>
<feature type="transmembrane region" description="Helical" evidence="10">
    <location>
        <begin position="87"/>
        <end position="105"/>
    </location>
</feature>
<dbReference type="InterPro" id="IPR051045">
    <property type="entry name" value="TonB-dependent_transducer"/>
</dbReference>
<sequence length="457" mass="51035">MNTLPYLLTASLYMALFYSCYWLVLRRNTFFGLNRAYLLGSISLSLVLPFIQLPAGTSDVLPLETVTLPAFTVGNTTDTDTLTTVQWLWLAYALGVMVMLVRLGLNLRSVLQLIGSGVAEKAPSYTLVYLPDDSSPSFSFGRFLVLNYTDASNRPAALLRHEEAHIRQRHTLDVLFLEAVRIVFWFNPVLWLYKRSLQEIHEFLADRSVLQTPQPDYPRQLVAYALNVPPATLITPFVSKSTLKQRLIMLQKTESSRRSLLGYALALPLAALLVMCTQSEQDLPQVNSVQKSAKVKGEVFTEVEQHPQFPGGMQKLGEFLGENLKYPAAAQKAKIEGKVFVSFIVTTQGEITDVKTDKGIGFGADEEAVRVISMMPRWIPGKQAGQSVNVKYTMPIRFQLEENQSNFSNDSFKDVQKILIDGKVVSKADLEQLSPNNIASVNVDKNTKTISVTTKSK</sequence>
<accession>A0A6L9LEL1</accession>
<protein>
    <submittedName>
        <fullName evidence="12">M56 family metallopeptidase</fullName>
    </submittedName>
</protein>
<keyword evidence="8 10" id="KW-1133">Transmembrane helix</keyword>
<keyword evidence="9 10" id="KW-0472">Membrane</keyword>
<dbReference type="GO" id="GO:0055085">
    <property type="term" value="P:transmembrane transport"/>
    <property type="evidence" value="ECO:0007669"/>
    <property type="project" value="InterPro"/>
</dbReference>
<dbReference type="PANTHER" id="PTHR33446:SF2">
    <property type="entry name" value="PROTEIN TONB"/>
    <property type="match status" value="1"/>
</dbReference>
<dbReference type="EMBL" id="JAAFZH010000020">
    <property type="protein sequence ID" value="NDU98790.1"/>
    <property type="molecule type" value="Genomic_DNA"/>
</dbReference>
<dbReference type="AlphaFoldDB" id="A0A6L9LEL1"/>